<name>A0ABQ9Y4R1_9EUKA</name>
<keyword evidence="2" id="KW-1185">Reference proteome</keyword>
<protein>
    <submittedName>
        <fullName evidence="1">Uncharacterized protein</fullName>
    </submittedName>
</protein>
<sequence length="1434" mass="162569">MNPNVIRTIRDHISKCEYEEAVSICDNHQGSWSSSAILVLLRGTALFKLGRINDVITTFQNNINPHTLSGAETGMYFELLLRCGQDGTVYKILTSKSQEPPTEKSIADQFVGALMLSDPVLMLKHARTLFELTGKTIYLYWRLFASFLINISLTRTESGRTIDGSVQDFLAKHQSLESLHLSQIKVIIMAQCFTGHHHTALQYLSTPHVVQKFVHPVERFQFVLSVFQDAIINTSDFSRSHSFVPLWLDIHKICKHLLLQYCSISPPNPDIHVLKLYLLSFLELRDRFPVQNKLESLSSYFLDADYVANPSLPINRNLEKFEKRWDEQIFQQRNRSFGQEKAVDDLSYRLDKSMCLSVHRSVPRVLHPHLEKPDLTVVDVRETLTLLAQEVGIHESLSQIMILLPSVLSPFQLNGFFDDFVFETESENKRRSSILSTNARVFDGSRVCTDPSFRLSSLAVQNARTLLIPDDRIFAFIASVAPVNMFEQPQDVSIKMEQQQMKDDSLDAVLPKEAPTIDVPQSPLQLSPDFAPTSTSVSLINHFVHFGHHPDIIPSVLSVVLLQSRQNQLWLCQQVGQTVFANVEDLRFQATKHEEDPEPIKTEMGSLLDTLEFASTTGKRTGEELSGVSEDINAQPICGKWKSIRNWDVFADVFQAVSAYFHLRLACGFFSVQDAVTAMQYCEDLQHIHSHFHPPQPNLPRSTVRFSVATQAEPILSLALASVNTLLSIFRETSSIDLLIHTVSRIETSENTGVFESPHLHLVAMEGYRLVGNVDHALVHLLAALGIKHNLPIGPEHPKPTSQQILENLESRKTEIANRAKLTVMSLTSCILSDLFLSFSPLAVRVLQSLVVSSARTVHSSLNKLFYNTVLALNSETFLSGVELRHRIEESVEVVMVRTSQLMMNVAQGTPDMTKGSWFEAIRFWLEQNRADIVRKGGLTEPERVVVFPDEIVWKWLRVWLDQLVVNDGCDDLVGQLILGNVDFETRRREQRPILVICVLFHSLITTLLAATNVQLNKPVESPLPDWDDTPAPTRNDPINHITQNPSNISTLSSFSSKANVQTAVDAVMGLGTDPIPQTHRALMTGYSMLHDAVEEFCVIEEEGLAMKEGRSRMVQVDLGESPSHEAPHHLLSNKLGDCFVVGAMVARFAIEMQLACEDFDLLYAPEAFKKKGEMIDDDNLGLTPKMKELFDSSVWKDVDRKYRHNERMRNCKERDARRRGESNPILQAQPLMPLVIPFGIPPSPTITINRREVYGMKDNLEQIVRYSTSICERLVWLAKQRPLTTSFIHETTAFITFCISPFAHLMRNWRKTASRTLAFNPNVHQFSSIKAFLKPFSARIAGLACRVSGQLSVLIKSKTLCVELQKLYPIRENQNELSRDPALFECLPTKQLGEWRYNYFTTMRIAENYREIFRRQNKCLTSSVGILNQINWK</sequence>
<comment type="caution">
    <text evidence="1">The sequence shown here is derived from an EMBL/GenBank/DDBJ whole genome shotgun (WGS) entry which is preliminary data.</text>
</comment>
<dbReference type="EMBL" id="JARBJD010000036">
    <property type="protein sequence ID" value="KAK2958688.1"/>
    <property type="molecule type" value="Genomic_DNA"/>
</dbReference>
<dbReference type="Proteomes" id="UP001281761">
    <property type="component" value="Unassembled WGS sequence"/>
</dbReference>
<organism evidence="1 2">
    <name type="scientific">Blattamonas nauphoetae</name>
    <dbReference type="NCBI Taxonomy" id="2049346"/>
    <lineage>
        <taxon>Eukaryota</taxon>
        <taxon>Metamonada</taxon>
        <taxon>Preaxostyla</taxon>
        <taxon>Oxymonadida</taxon>
        <taxon>Blattamonas</taxon>
    </lineage>
</organism>
<evidence type="ECO:0000313" key="2">
    <source>
        <dbReference type="Proteomes" id="UP001281761"/>
    </source>
</evidence>
<gene>
    <name evidence="1" type="ORF">BLNAU_6457</name>
</gene>
<evidence type="ECO:0000313" key="1">
    <source>
        <dbReference type="EMBL" id="KAK2958688.1"/>
    </source>
</evidence>
<proteinExistence type="predicted"/>
<reference evidence="1 2" key="1">
    <citation type="journal article" date="2022" name="bioRxiv">
        <title>Genomics of Preaxostyla Flagellates Illuminates Evolutionary Transitions and the Path Towards Mitochondrial Loss.</title>
        <authorList>
            <person name="Novak L.V.F."/>
            <person name="Treitli S.C."/>
            <person name="Pyrih J."/>
            <person name="Halakuc P."/>
            <person name="Pipaliya S.V."/>
            <person name="Vacek V."/>
            <person name="Brzon O."/>
            <person name="Soukal P."/>
            <person name="Eme L."/>
            <person name="Dacks J.B."/>
            <person name="Karnkowska A."/>
            <person name="Elias M."/>
            <person name="Hampl V."/>
        </authorList>
    </citation>
    <scope>NUCLEOTIDE SEQUENCE [LARGE SCALE GENOMIC DNA]</scope>
    <source>
        <strain evidence="1">NAU3</strain>
        <tissue evidence="1">Gut</tissue>
    </source>
</reference>
<accession>A0ABQ9Y4R1</accession>